<keyword evidence="2" id="KW-0489">Methyltransferase</keyword>
<dbReference type="GO" id="GO:0008168">
    <property type="term" value="F:methyltransferase activity"/>
    <property type="evidence" value="ECO:0007669"/>
    <property type="project" value="UniProtKB-KW"/>
</dbReference>
<accession>A0A1H2LL46</accession>
<feature type="transmembrane region" description="Helical" evidence="1">
    <location>
        <begin position="12"/>
        <end position="29"/>
    </location>
</feature>
<dbReference type="Proteomes" id="UP000214355">
    <property type="component" value="Chromosome I"/>
</dbReference>
<keyword evidence="3" id="KW-1185">Reference proteome</keyword>
<sequence length="189" mass="20060">MCLVDKKIIQFSNYAGMFSACVSIGLAILSDGYAISALAIGLFYGLLFANAVVDAYTHTLIVWVTNAALVAAIAYGLCIYGLGWSWWQQVAQSLVLVCVPLGLASVISGGRYVGIGDVRLLAAMCFFHGREAVACFVVATICAGAISLIGLVFRRLHFDSSLPFGPFLVGASWSVWASMSSLFLAQSVI</sequence>
<dbReference type="AlphaFoldDB" id="A0A1H2LL46"/>
<evidence type="ECO:0000256" key="1">
    <source>
        <dbReference type="SAM" id="Phobius"/>
    </source>
</evidence>
<dbReference type="GO" id="GO:0004190">
    <property type="term" value="F:aspartic-type endopeptidase activity"/>
    <property type="evidence" value="ECO:0007669"/>
    <property type="project" value="InterPro"/>
</dbReference>
<evidence type="ECO:0000313" key="2">
    <source>
        <dbReference type="EMBL" id="SDU81106.1"/>
    </source>
</evidence>
<dbReference type="STRING" id="131112.SAMN04489737_1411"/>
<evidence type="ECO:0000313" key="3">
    <source>
        <dbReference type="Proteomes" id="UP000214355"/>
    </source>
</evidence>
<name>A0A1H2LL46_9ACTO</name>
<dbReference type="GO" id="GO:0016020">
    <property type="term" value="C:membrane"/>
    <property type="evidence" value="ECO:0007669"/>
    <property type="project" value="InterPro"/>
</dbReference>
<feature type="transmembrane region" description="Helical" evidence="1">
    <location>
        <begin position="35"/>
        <end position="53"/>
    </location>
</feature>
<reference evidence="3" key="1">
    <citation type="submission" date="2016-10" db="EMBL/GenBank/DDBJ databases">
        <authorList>
            <person name="Varghese N."/>
            <person name="Submissions S."/>
        </authorList>
    </citation>
    <scope>NUCLEOTIDE SEQUENCE [LARGE SCALE GENOMIC DNA]</scope>
    <source>
        <strain evidence="3">DSM 10002</strain>
    </source>
</reference>
<gene>
    <name evidence="2" type="ORF">SAMN04489737_1411</name>
</gene>
<keyword evidence="1" id="KW-0812">Transmembrane</keyword>
<keyword evidence="1" id="KW-0472">Membrane</keyword>
<proteinExistence type="predicted"/>
<dbReference type="EMBL" id="LT629804">
    <property type="protein sequence ID" value="SDU81106.1"/>
    <property type="molecule type" value="Genomic_DNA"/>
</dbReference>
<organism evidence="2 3">
    <name type="scientific">Arcanobacterium phocae</name>
    <dbReference type="NCBI Taxonomy" id="131112"/>
    <lineage>
        <taxon>Bacteria</taxon>
        <taxon>Bacillati</taxon>
        <taxon>Actinomycetota</taxon>
        <taxon>Actinomycetes</taxon>
        <taxon>Actinomycetales</taxon>
        <taxon>Actinomycetaceae</taxon>
        <taxon>Arcanobacterium</taxon>
    </lineage>
</organism>
<protein>
    <submittedName>
        <fullName evidence="2">Leader peptidase (Prepilin peptidase) / N-methyltransferase</fullName>
    </submittedName>
</protein>
<feature type="transmembrane region" description="Helical" evidence="1">
    <location>
        <begin position="133"/>
        <end position="153"/>
    </location>
</feature>
<dbReference type="PROSITE" id="PS51257">
    <property type="entry name" value="PROKAR_LIPOPROTEIN"/>
    <property type="match status" value="1"/>
</dbReference>
<dbReference type="Gene3D" id="1.20.120.1220">
    <property type="match status" value="1"/>
</dbReference>
<keyword evidence="2" id="KW-0808">Transferase</keyword>
<dbReference type="GO" id="GO:0032259">
    <property type="term" value="P:methylation"/>
    <property type="evidence" value="ECO:0007669"/>
    <property type="project" value="UniProtKB-KW"/>
</dbReference>
<feature type="transmembrane region" description="Helical" evidence="1">
    <location>
        <begin position="94"/>
        <end position="113"/>
    </location>
</feature>
<keyword evidence="1" id="KW-1133">Transmembrane helix</keyword>
<feature type="transmembrane region" description="Helical" evidence="1">
    <location>
        <begin position="165"/>
        <end position="185"/>
    </location>
</feature>
<feature type="transmembrane region" description="Helical" evidence="1">
    <location>
        <begin position="60"/>
        <end position="82"/>
    </location>
</feature>